<sequence>MQGFPMGPGAKPAPANAPAGADPVKDGTDASFMADVIEASRNVPVIVDFWATWCGPCKTLGPLLEKAVRAAKGAVRMVKIDTDKNPAVAGQLRVQSIPTVYAFFQGRPVDGFQGALPESQVKQFVDRLVQMAGGAAGGPDLAQVLEEAKQLLEGGDPQQAAALYSAVMQEEPENAAAYAGLIRCLLAVDQTQEAEQMLAEAPPALAKAPELAAIRTQLDLKKQAAEAGPVGELQAKVARDPDDHQARYDLAMALYANGQREPAVEALLEIVKRDREWNEQAARKQLVKLFEAFGPTDKLTVMARRKLSSILFS</sequence>
<dbReference type="EMBL" id="CP051775">
    <property type="protein sequence ID" value="QJE74323.1"/>
    <property type="molecule type" value="Genomic_DNA"/>
</dbReference>
<dbReference type="SUPFAM" id="SSF48452">
    <property type="entry name" value="TPR-like"/>
    <property type="match status" value="1"/>
</dbReference>
<dbReference type="GO" id="GO:0006950">
    <property type="term" value="P:response to stress"/>
    <property type="evidence" value="ECO:0007669"/>
    <property type="project" value="UniProtKB-ARBA"/>
</dbReference>
<feature type="domain" description="Thioredoxin" evidence="7">
    <location>
        <begin position="11"/>
        <end position="130"/>
    </location>
</feature>
<keyword evidence="2" id="KW-0813">Transport</keyword>
<dbReference type="PROSITE" id="PS51352">
    <property type="entry name" value="THIOREDOXIN_2"/>
    <property type="match status" value="1"/>
</dbReference>
<proteinExistence type="inferred from homology"/>
<dbReference type="AlphaFoldDB" id="A0A858RB19"/>
<dbReference type="InterPro" id="IPR013766">
    <property type="entry name" value="Thioredoxin_domain"/>
</dbReference>
<dbReference type="Pfam" id="PF00085">
    <property type="entry name" value="Thioredoxin"/>
    <property type="match status" value="1"/>
</dbReference>
<accession>A0A858RB19</accession>
<feature type="compositionally biased region" description="Low complexity" evidence="6">
    <location>
        <begin position="1"/>
        <end position="22"/>
    </location>
</feature>
<dbReference type="GO" id="GO:0045454">
    <property type="term" value="P:cell redox homeostasis"/>
    <property type="evidence" value="ECO:0007669"/>
    <property type="project" value="TreeGrafter"/>
</dbReference>
<dbReference type="Gene3D" id="3.40.30.10">
    <property type="entry name" value="Glutaredoxin"/>
    <property type="match status" value="1"/>
</dbReference>
<keyword evidence="4" id="KW-1015">Disulfide bond</keyword>
<dbReference type="Proteomes" id="UP000501891">
    <property type="component" value="Chromosome"/>
</dbReference>
<evidence type="ECO:0000256" key="5">
    <source>
        <dbReference type="ARBA" id="ARBA00023284"/>
    </source>
</evidence>
<dbReference type="FunFam" id="3.40.30.10:FF:000001">
    <property type="entry name" value="Thioredoxin"/>
    <property type="match status" value="1"/>
</dbReference>
<evidence type="ECO:0000313" key="8">
    <source>
        <dbReference type="EMBL" id="QJE74323.1"/>
    </source>
</evidence>
<dbReference type="InterPro" id="IPR036249">
    <property type="entry name" value="Thioredoxin-like_sf"/>
</dbReference>
<evidence type="ECO:0000256" key="4">
    <source>
        <dbReference type="ARBA" id="ARBA00023157"/>
    </source>
</evidence>
<protein>
    <submittedName>
        <fullName evidence="8">Co-chaperone YbbN</fullName>
    </submittedName>
</protein>
<dbReference type="GO" id="GO:0015035">
    <property type="term" value="F:protein-disulfide reductase activity"/>
    <property type="evidence" value="ECO:0007669"/>
    <property type="project" value="UniProtKB-ARBA"/>
</dbReference>
<comment type="similarity">
    <text evidence="1">Belongs to the thioredoxin family.</text>
</comment>
<keyword evidence="9" id="KW-1185">Reference proteome</keyword>
<dbReference type="KEGG" id="acru:HHL28_15680"/>
<dbReference type="PROSITE" id="PS00194">
    <property type="entry name" value="THIOREDOXIN_1"/>
    <property type="match status" value="1"/>
</dbReference>
<evidence type="ECO:0000256" key="3">
    <source>
        <dbReference type="ARBA" id="ARBA00022982"/>
    </source>
</evidence>
<name>A0A858RB19_9PROT</name>
<dbReference type="InterPro" id="IPR011990">
    <property type="entry name" value="TPR-like_helical_dom_sf"/>
</dbReference>
<dbReference type="CDD" id="cd02956">
    <property type="entry name" value="ybbN"/>
    <property type="match status" value="1"/>
</dbReference>
<dbReference type="PANTHER" id="PTHR45663:SF11">
    <property type="entry name" value="GEO12009P1"/>
    <property type="match status" value="1"/>
</dbReference>
<organism evidence="8 9">
    <name type="scientific">Aerophototrophica crusticola</name>
    <dbReference type="NCBI Taxonomy" id="1709002"/>
    <lineage>
        <taxon>Bacteria</taxon>
        <taxon>Pseudomonadati</taxon>
        <taxon>Pseudomonadota</taxon>
        <taxon>Alphaproteobacteria</taxon>
        <taxon>Rhodospirillales</taxon>
        <taxon>Rhodospirillaceae</taxon>
        <taxon>Aerophototrophica</taxon>
    </lineage>
</organism>
<dbReference type="GO" id="GO:0005829">
    <property type="term" value="C:cytosol"/>
    <property type="evidence" value="ECO:0007669"/>
    <property type="project" value="TreeGrafter"/>
</dbReference>
<feature type="region of interest" description="Disordered" evidence="6">
    <location>
        <begin position="1"/>
        <end position="24"/>
    </location>
</feature>
<evidence type="ECO:0000256" key="6">
    <source>
        <dbReference type="SAM" id="MobiDB-lite"/>
    </source>
</evidence>
<dbReference type="PANTHER" id="PTHR45663">
    <property type="entry name" value="GEO12009P1"/>
    <property type="match status" value="1"/>
</dbReference>
<dbReference type="InterPro" id="IPR017937">
    <property type="entry name" value="Thioredoxin_CS"/>
</dbReference>
<keyword evidence="3" id="KW-0249">Electron transport</keyword>
<dbReference type="PRINTS" id="PR00421">
    <property type="entry name" value="THIOREDOXIN"/>
</dbReference>
<evidence type="ECO:0000259" key="7">
    <source>
        <dbReference type="PROSITE" id="PS51352"/>
    </source>
</evidence>
<reference evidence="8" key="1">
    <citation type="submission" date="2020-04" db="EMBL/GenBank/DDBJ databases">
        <title>A desert anoxygenic phototrophic bacterium fixes CO2 using RubisCO under aerobic conditions.</title>
        <authorList>
            <person name="Tang K."/>
        </authorList>
    </citation>
    <scope>NUCLEOTIDE SEQUENCE [LARGE SCALE GENOMIC DNA]</scope>
    <source>
        <strain evidence="8">MIMtkB3</strain>
    </source>
</reference>
<dbReference type="Pfam" id="PF14559">
    <property type="entry name" value="TPR_19"/>
    <property type="match status" value="1"/>
</dbReference>
<evidence type="ECO:0000256" key="2">
    <source>
        <dbReference type="ARBA" id="ARBA00022448"/>
    </source>
</evidence>
<dbReference type="Pfam" id="PF14561">
    <property type="entry name" value="TPR_20"/>
    <property type="match status" value="1"/>
</dbReference>
<dbReference type="Gene3D" id="1.25.40.10">
    <property type="entry name" value="Tetratricopeptide repeat domain"/>
    <property type="match status" value="2"/>
</dbReference>
<evidence type="ECO:0000256" key="1">
    <source>
        <dbReference type="ARBA" id="ARBA00008987"/>
    </source>
</evidence>
<keyword evidence="5" id="KW-0676">Redox-active center</keyword>
<dbReference type="SUPFAM" id="SSF52833">
    <property type="entry name" value="Thioredoxin-like"/>
    <property type="match status" value="1"/>
</dbReference>
<evidence type="ECO:0000313" key="9">
    <source>
        <dbReference type="Proteomes" id="UP000501891"/>
    </source>
</evidence>
<gene>
    <name evidence="8" type="ORF">HHL28_15680</name>
</gene>